<dbReference type="EMBL" id="WOCE01000023">
    <property type="protein sequence ID" value="KAE9587597.1"/>
    <property type="molecule type" value="Genomic_DNA"/>
</dbReference>
<reference evidence="2" key="1">
    <citation type="journal article" date="2020" name="Nat. Commun.">
        <title>Genome sequence of the cluster root forming white lupin.</title>
        <authorList>
            <person name="Hufnagel B."/>
            <person name="Marques A."/>
            <person name="Soriano A."/>
            <person name="Marques L."/>
            <person name="Divol F."/>
            <person name="Doumas P."/>
            <person name="Sallet E."/>
            <person name="Mancinotti D."/>
            <person name="Carrere S."/>
            <person name="Marande W."/>
            <person name="Arribat S."/>
            <person name="Keller J."/>
            <person name="Huneau C."/>
            <person name="Blein T."/>
            <person name="Aime D."/>
            <person name="Laguerre M."/>
            <person name="Taylor J."/>
            <person name="Schubert V."/>
            <person name="Nelson M."/>
            <person name="Geu-Flores F."/>
            <person name="Crespi M."/>
            <person name="Gallardo-Guerrero K."/>
            <person name="Delaux P.-M."/>
            <person name="Salse J."/>
            <person name="Berges H."/>
            <person name="Guyot R."/>
            <person name="Gouzy J."/>
            <person name="Peret B."/>
        </authorList>
    </citation>
    <scope>NUCLEOTIDE SEQUENCE [LARGE SCALE GENOMIC DNA]</scope>
    <source>
        <strain evidence="2">cv. Amiga</strain>
    </source>
</reference>
<proteinExistence type="predicted"/>
<evidence type="ECO:0000313" key="2">
    <source>
        <dbReference type="Proteomes" id="UP000447434"/>
    </source>
</evidence>
<gene>
    <name evidence="1" type="ORF">Lalb_Chr23g0275621</name>
</gene>
<name>A0A6A4NLR4_LUPAL</name>
<evidence type="ECO:0000313" key="1">
    <source>
        <dbReference type="EMBL" id="KAE9587597.1"/>
    </source>
</evidence>
<dbReference type="Proteomes" id="UP000447434">
    <property type="component" value="Chromosome 23"/>
</dbReference>
<keyword evidence="2" id="KW-1185">Reference proteome</keyword>
<dbReference type="AlphaFoldDB" id="A0A6A4NLR4"/>
<protein>
    <submittedName>
        <fullName evidence="1">Uncharacterized protein</fullName>
    </submittedName>
</protein>
<comment type="caution">
    <text evidence="1">The sequence shown here is derived from an EMBL/GenBank/DDBJ whole genome shotgun (WGS) entry which is preliminary data.</text>
</comment>
<sequence length="66" mass="7765">MQNNSYSCVNAFNLARLTSLVPSWVTCKLFHISLALLHCETQIMMYFSFLSIRPQALRLFFDFTFH</sequence>
<accession>A0A6A4NLR4</accession>
<organism evidence="1 2">
    <name type="scientific">Lupinus albus</name>
    <name type="common">White lupine</name>
    <name type="synonym">Lupinus termis</name>
    <dbReference type="NCBI Taxonomy" id="3870"/>
    <lineage>
        <taxon>Eukaryota</taxon>
        <taxon>Viridiplantae</taxon>
        <taxon>Streptophyta</taxon>
        <taxon>Embryophyta</taxon>
        <taxon>Tracheophyta</taxon>
        <taxon>Spermatophyta</taxon>
        <taxon>Magnoliopsida</taxon>
        <taxon>eudicotyledons</taxon>
        <taxon>Gunneridae</taxon>
        <taxon>Pentapetalae</taxon>
        <taxon>rosids</taxon>
        <taxon>fabids</taxon>
        <taxon>Fabales</taxon>
        <taxon>Fabaceae</taxon>
        <taxon>Papilionoideae</taxon>
        <taxon>50 kb inversion clade</taxon>
        <taxon>genistoids sensu lato</taxon>
        <taxon>core genistoids</taxon>
        <taxon>Genisteae</taxon>
        <taxon>Lupinus</taxon>
    </lineage>
</organism>